<proteinExistence type="predicted"/>
<comment type="caution">
    <text evidence="2">The sequence shown here is derived from an EMBL/GenBank/DDBJ whole genome shotgun (WGS) entry which is preliminary data.</text>
</comment>
<dbReference type="AlphaFoldDB" id="A0A9R1UYY4"/>
<accession>A0A9R1UYY4</accession>
<keyword evidence="3" id="KW-1185">Reference proteome</keyword>
<feature type="compositionally biased region" description="Pro residues" evidence="1">
    <location>
        <begin position="62"/>
        <end position="71"/>
    </location>
</feature>
<protein>
    <submittedName>
        <fullName evidence="2">Uncharacterized protein</fullName>
    </submittedName>
</protein>
<gene>
    <name evidence="2" type="ORF">LSAT_V11C700385630</name>
</gene>
<name>A0A9R1UYY4_LACSA</name>
<evidence type="ECO:0000256" key="1">
    <source>
        <dbReference type="SAM" id="MobiDB-lite"/>
    </source>
</evidence>
<feature type="region of interest" description="Disordered" evidence="1">
    <location>
        <begin position="43"/>
        <end position="85"/>
    </location>
</feature>
<reference evidence="2 3" key="1">
    <citation type="journal article" date="2017" name="Nat. Commun.">
        <title>Genome assembly with in vitro proximity ligation data and whole-genome triplication in lettuce.</title>
        <authorList>
            <person name="Reyes-Chin-Wo S."/>
            <person name="Wang Z."/>
            <person name="Yang X."/>
            <person name="Kozik A."/>
            <person name="Arikit S."/>
            <person name="Song C."/>
            <person name="Xia L."/>
            <person name="Froenicke L."/>
            <person name="Lavelle D.O."/>
            <person name="Truco M.J."/>
            <person name="Xia R."/>
            <person name="Zhu S."/>
            <person name="Xu C."/>
            <person name="Xu H."/>
            <person name="Xu X."/>
            <person name="Cox K."/>
            <person name="Korf I."/>
            <person name="Meyers B.C."/>
            <person name="Michelmore R.W."/>
        </authorList>
    </citation>
    <scope>NUCLEOTIDE SEQUENCE [LARGE SCALE GENOMIC DNA]</scope>
    <source>
        <strain evidence="3">cv. Salinas</strain>
        <tissue evidence="2">Seedlings</tissue>
    </source>
</reference>
<evidence type="ECO:0000313" key="3">
    <source>
        <dbReference type="Proteomes" id="UP000235145"/>
    </source>
</evidence>
<sequence length="96" mass="10697">MLQPSQPTPPPTTPPLSPPSLPRLLSPPPLEFENRKEATILIHANPNQKDGKMKVHMFDSYRPPPPPPPPLSGILSKGKRTRDSMSDCHNYKFLVP</sequence>
<feature type="region of interest" description="Disordered" evidence="1">
    <location>
        <begin position="1"/>
        <end position="29"/>
    </location>
</feature>
<evidence type="ECO:0000313" key="2">
    <source>
        <dbReference type="EMBL" id="KAJ0196123.1"/>
    </source>
</evidence>
<dbReference type="Proteomes" id="UP000235145">
    <property type="component" value="Unassembled WGS sequence"/>
</dbReference>
<organism evidence="2 3">
    <name type="scientific">Lactuca sativa</name>
    <name type="common">Garden lettuce</name>
    <dbReference type="NCBI Taxonomy" id="4236"/>
    <lineage>
        <taxon>Eukaryota</taxon>
        <taxon>Viridiplantae</taxon>
        <taxon>Streptophyta</taxon>
        <taxon>Embryophyta</taxon>
        <taxon>Tracheophyta</taxon>
        <taxon>Spermatophyta</taxon>
        <taxon>Magnoliopsida</taxon>
        <taxon>eudicotyledons</taxon>
        <taxon>Gunneridae</taxon>
        <taxon>Pentapetalae</taxon>
        <taxon>asterids</taxon>
        <taxon>campanulids</taxon>
        <taxon>Asterales</taxon>
        <taxon>Asteraceae</taxon>
        <taxon>Cichorioideae</taxon>
        <taxon>Cichorieae</taxon>
        <taxon>Lactucinae</taxon>
        <taxon>Lactuca</taxon>
    </lineage>
</organism>
<dbReference type="EMBL" id="NBSK02000007">
    <property type="protein sequence ID" value="KAJ0196123.1"/>
    <property type="molecule type" value="Genomic_DNA"/>
</dbReference>
<feature type="compositionally biased region" description="Basic and acidic residues" evidence="1">
    <location>
        <begin position="49"/>
        <end position="59"/>
    </location>
</feature>